<comment type="function">
    <text evidence="9">Acts as an acyl-protein thioesterase that hydrolyzes fatty acids from acylated residues in proteins. Regulates the mitochondrial S-depalmitoylation of the nucleophilic active site residue of peroxiredoxin-5/PRDX5, a key antioxidant protein, therefore modulating mitochondrial antioxidant ability. Also catalyzes the deglucuronidation of mycophenolic acid acyl-glucuronide, an active metabolite of the immunosuppressant drug mycophenolate.</text>
</comment>
<evidence type="ECO:0000256" key="11">
    <source>
        <dbReference type="ARBA" id="ARBA00047972"/>
    </source>
</evidence>
<dbReference type="PANTHER" id="PTHR16138:SF7">
    <property type="entry name" value="PALMITOYL-PROTEIN THIOESTERASE ABHD10, MITOCHONDRIAL"/>
    <property type="match status" value="1"/>
</dbReference>
<evidence type="ECO:0000256" key="9">
    <source>
        <dbReference type="ARBA" id="ARBA00046047"/>
    </source>
</evidence>
<evidence type="ECO:0000313" key="14">
    <source>
        <dbReference type="Proteomes" id="UP001595615"/>
    </source>
</evidence>
<dbReference type="InterPro" id="IPR052382">
    <property type="entry name" value="ABHD10_acyl-thioesterase"/>
</dbReference>
<comment type="catalytic activity">
    <reaction evidence="10">
        <text>S-hexadecanoyl-L-cysteinyl-[protein] + H2O = L-cysteinyl-[protein] + hexadecanoate + H(+)</text>
        <dbReference type="Rhea" id="RHEA:19233"/>
        <dbReference type="Rhea" id="RHEA-COMP:10131"/>
        <dbReference type="Rhea" id="RHEA-COMP:11032"/>
        <dbReference type="ChEBI" id="CHEBI:7896"/>
        <dbReference type="ChEBI" id="CHEBI:15377"/>
        <dbReference type="ChEBI" id="CHEBI:15378"/>
        <dbReference type="ChEBI" id="CHEBI:29950"/>
        <dbReference type="ChEBI" id="CHEBI:74151"/>
        <dbReference type="EC" id="3.1.2.22"/>
    </reaction>
    <physiologicalReaction direction="left-to-right" evidence="10">
        <dbReference type="Rhea" id="RHEA:19234"/>
    </physiologicalReaction>
</comment>
<dbReference type="InterPro" id="IPR000073">
    <property type="entry name" value="AB_hydrolase_1"/>
</dbReference>
<dbReference type="InterPro" id="IPR029058">
    <property type="entry name" value="AB_hydrolase_fold"/>
</dbReference>
<dbReference type="EC" id="3.1.2.22" evidence="1"/>
<keyword evidence="14" id="KW-1185">Reference proteome</keyword>
<dbReference type="RefSeq" id="WP_380859358.1">
    <property type="nucleotide sequence ID" value="NZ_JBHRXV010000004.1"/>
</dbReference>
<organism evidence="13 14">
    <name type="scientific">Sphingoaurantiacus capsulatus</name>
    <dbReference type="NCBI Taxonomy" id="1771310"/>
    <lineage>
        <taxon>Bacteria</taxon>
        <taxon>Pseudomonadati</taxon>
        <taxon>Pseudomonadota</taxon>
        <taxon>Alphaproteobacteria</taxon>
        <taxon>Sphingomonadales</taxon>
        <taxon>Sphingosinicellaceae</taxon>
        <taxon>Sphingoaurantiacus</taxon>
    </lineage>
</organism>
<dbReference type="EC" id="3.1.1.93" evidence="4"/>
<evidence type="ECO:0000256" key="3">
    <source>
        <dbReference type="ARBA" id="ARBA00022946"/>
    </source>
</evidence>
<evidence type="ECO:0000313" key="13">
    <source>
        <dbReference type="EMBL" id="MFC3712457.1"/>
    </source>
</evidence>
<dbReference type="Pfam" id="PF12697">
    <property type="entry name" value="Abhydrolase_6"/>
    <property type="match status" value="1"/>
</dbReference>
<dbReference type="GO" id="GO:0016787">
    <property type="term" value="F:hydrolase activity"/>
    <property type="evidence" value="ECO:0007669"/>
    <property type="project" value="UniProtKB-KW"/>
</dbReference>
<evidence type="ECO:0000256" key="6">
    <source>
        <dbReference type="ARBA" id="ARBA00041520"/>
    </source>
</evidence>
<evidence type="ECO:0000256" key="7">
    <source>
        <dbReference type="ARBA" id="ARBA00042645"/>
    </source>
</evidence>
<reference evidence="14" key="1">
    <citation type="journal article" date="2019" name="Int. J. Syst. Evol. Microbiol.">
        <title>The Global Catalogue of Microorganisms (GCM) 10K type strain sequencing project: providing services to taxonomists for standard genome sequencing and annotation.</title>
        <authorList>
            <consortium name="The Broad Institute Genomics Platform"/>
            <consortium name="The Broad Institute Genome Sequencing Center for Infectious Disease"/>
            <person name="Wu L."/>
            <person name="Ma J."/>
        </authorList>
    </citation>
    <scope>NUCLEOTIDE SEQUENCE [LARGE SCALE GENOMIC DNA]</scope>
    <source>
        <strain evidence="14">KCTC 42644</strain>
    </source>
</reference>
<dbReference type="SUPFAM" id="SSF53474">
    <property type="entry name" value="alpha/beta-Hydrolases"/>
    <property type="match status" value="1"/>
</dbReference>
<keyword evidence="3" id="KW-0809">Transit peptide</keyword>
<evidence type="ECO:0000256" key="8">
    <source>
        <dbReference type="ARBA" id="ARBA00042704"/>
    </source>
</evidence>
<evidence type="ECO:0000259" key="12">
    <source>
        <dbReference type="Pfam" id="PF12697"/>
    </source>
</evidence>
<dbReference type="PRINTS" id="PR00111">
    <property type="entry name" value="ABHYDROLASE"/>
</dbReference>
<proteinExistence type="predicted"/>
<sequence length="252" mass="27117">MSDLRYVDQGDIRLAYRHRAGEGPTVVFLSGYMSDMSGTKAEALDAWAAAAGRAFLRLDYSGCGASEGAFEDGTIGRWRDDARAVIDAVAPGPLVLVGSSMGGWIALLLAAAMPERVAALVGVAAAPDFVDWGLWADLSEAERETLMRDGRLEQPSDYGDQPYVYTRALVEDGRANRLLDGPVAYSGPVRLLQGQQDPDVPWRLALDIADKLNSSDVQVILLKDGDHRLSRPQDLSLLTATLDDLPETPCAA</sequence>
<keyword evidence="2 13" id="KW-0378">Hydrolase</keyword>
<evidence type="ECO:0000256" key="1">
    <source>
        <dbReference type="ARBA" id="ARBA00012423"/>
    </source>
</evidence>
<evidence type="ECO:0000256" key="5">
    <source>
        <dbReference type="ARBA" id="ARBA00039314"/>
    </source>
</evidence>
<dbReference type="Proteomes" id="UP001595615">
    <property type="component" value="Unassembled WGS sequence"/>
</dbReference>
<dbReference type="EMBL" id="JBHRXV010000004">
    <property type="protein sequence ID" value="MFC3712457.1"/>
    <property type="molecule type" value="Genomic_DNA"/>
</dbReference>
<dbReference type="PANTHER" id="PTHR16138">
    <property type="entry name" value="MYCOPHENOLIC ACID ACYL-GLUCURONIDE ESTERASE, MITOCHONDRIAL"/>
    <property type="match status" value="1"/>
</dbReference>
<protein>
    <recommendedName>
        <fullName evidence="5">Palmitoyl-protein thioesterase ABHD10, mitochondrial</fullName>
        <ecNumber evidence="4">3.1.1.93</ecNumber>
        <ecNumber evidence="1">3.1.2.22</ecNumber>
    </recommendedName>
    <alternativeName>
        <fullName evidence="7">Acyl-protein thioesterase ABHD10</fullName>
    </alternativeName>
    <alternativeName>
        <fullName evidence="8">Alpha/beta hydrolase domain-containing protein 10</fullName>
    </alternativeName>
    <alternativeName>
        <fullName evidence="6">Mycophenolic acid acyl-glucuronide esterase, mitochondrial</fullName>
    </alternativeName>
</protein>
<comment type="catalytic activity">
    <reaction evidence="11">
        <text>mycophenolic acid O-acyl-beta-D-glucuronide + H2O = mycophenolate + D-glucuronate + H(+)</text>
        <dbReference type="Rhea" id="RHEA:34179"/>
        <dbReference type="ChEBI" id="CHEBI:15377"/>
        <dbReference type="ChEBI" id="CHEBI:15378"/>
        <dbReference type="ChEBI" id="CHEBI:58720"/>
        <dbReference type="ChEBI" id="CHEBI:62932"/>
        <dbReference type="ChEBI" id="CHEBI:66982"/>
        <dbReference type="EC" id="3.1.1.93"/>
    </reaction>
    <physiologicalReaction direction="left-to-right" evidence="11">
        <dbReference type="Rhea" id="RHEA:34180"/>
    </physiologicalReaction>
</comment>
<evidence type="ECO:0000256" key="4">
    <source>
        <dbReference type="ARBA" id="ARBA00039132"/>
    </source>
</evidence>
<dbReference type="Gene3D" id="3.40.50.1820">
    <property type="entry name" value="alpha/beta hydrolase"/>
    <property type="match status" value="1"/>
</dbReference>
<evidence type="ECO:0000256" key="10">
    <source>
        <dbReference type="ARBA" id="ARBA00047409"/>
    </source>
</evidence>
<comment type="caution">
    <text evidence="13">The sequence shown here is derived from an EMBL/GenBank/DDBJ whole genome shotgun (WGS) entry which is preliminary data.</text>
</comment>
<feature type="domain" description="AB hydrolase-1" evidence="12">
    <location>
        <begin position="26"/>
        <end position="233"/>
    </location>
</feature>
<accession>A0ABV7XAZ4</accession>
<gene>
    <name evidence="13" type="ORF">ACFOMD_07750</name>
</gene>
<name>A0ABV7XAZ4_9SPHN</name>
<evidence type="ECO:0000256" key="2">
    <source>
        <dbReference type="ARBA" id="ARBA00022801"/>
    </source>
</evidence>